<evidence type="ECO:0000256" key="5">
    <source>
        <dbReference type="ARBA" id="ARBA00044059"/>
    </source>
</evidence>
<dbReference type="AlphaFoldDB" id="A0A645BL86"/>
<comment type="function">
    <text evidence="9">NADP-dependent dehydrogenase with broad substrate specificity acting on 3-hydroxy acids. Catalyzes the NADP-dependent oxidation of L-allo-threonine to L-2-amino-3-keto-butyrate, which is spontaneously decarboxylated into aminoacetone. Also acts on D-threonine, L-serine, D-serine, D-3-hydroxyisobutyrate, L-3-hydroxyisobutyrate, D-glycerate and L-glycerate. Able to catalyze the reduction of the malonic semialdehyde to 3-hydroxypropionic acid. YdfG is apparently supplementing RutE, the presumed malonic semialdehyde reductase involved in pyrimidine degradation since both are able to detoxify malonic semialdehyde.</text>
</comment>
<dbReference type="InterPro" id="IPR020904">
    <property type="entry name" value="Sc_DH/Rdtase_CS"/>
</dbReference>
<dbReference type="PROSITE" id="PS00061">
    <property type="entry name" value="ADH_SHORT"/>
    <property type="match status" value="1"/>
</dbReference>
<reference evidence="11" key="1">
    <citation type="submission" date="2019-08" db="EMBL/GenBank/DDBJ databases">
        <authorList>
            <person name="Kucharzyk K."/>
            <person name="Murdoch R.W."/>
            <person name="Higgins S."/>
            <person name="Loffler F."/>
        </authorList>
    </citation>
    <scope>NUCLEOTIDE SEQUENCE</scope>
</reference>
<organism evidence="11">
    <name type="scientific">bioreactor metagenome</name>
    <dbReference type="NCBI Taxonomy" id="1076179"/>
    <lineage>
        <taxon>unclassified sequences</taxon>
        <taxon>metagenomes</taxon>
        <taxon>ecological metagenomes</taxon>
    </lineage>
</organism>
<dbReference type="EC" id="1.1.1.298" evidence="4"/>
<evidence type="ECO:0000256" key="9">
    <source>
        <dbReference type="ARBA" id="ARBA00045650"/>
    </source>
</evidence>
<dbReference type="Gene3D" id="3.40.50.720">
    <property type="entry name" value="NAD(P)-binding Rossmann-like Domain"/>
    <property type="match status" value="1"/>
</dbReference>
<name>A0A645BL86_9ZZZZ</name>
<dbReference type="InterPro" id="IPR036291">
    <property type="entry name" value="NAD(P)-bd_dom_sf"/>
</dbReference>
<dbReference type="PANTHER" id="PTHR43086">
    <property type="entry name" value="VERY-LONG-CHAIN 3-OXOOACYL-COA REDUCTASE"/>
    <property type="match status" value="1"/>
</dbReference>
<gene>
    <name evidence="11" type="ORF">SDC9_113137</name>
</gene>
<dbReference type="GO" id="GO:0035527">
    <property type="term" value="F:3-hydroxypropionate dehydrogenase (NADP+) activity"/>
    <property type="evidence" value="ECO:0007669"/>
    <property type="project" value="UniProtKB-EC"/>
</dbReference>
<dbReference type="InterPro" id="IPR002347">
    <property type="entry name" value="SDR_fam"/>
</dbReference>
<dbReference type="PANTHER" id="PTHR43086:SF3">
    <property type="entry name" value="NADP-DEPENDENT 3-HYDROXY ACID DEHYDROGENASE YDFG"/>
    <property type="match status" value="1"/>
</dbReference>
<evidence type="ECO:0000256" key="1">
    <source>
        <dbReference type="ARBA" id="ARBA00006484"/>
    </source>
</evidence>
<dbReference type="SUPFAM" id="SSF51735">
    <property type="entry name" value="NAD(P)-binding Rossmann-fold domains"/>
    <property type="match status" value="1"/>
</dbReference>
<keyword evidence="2" id="KW-0560">Oxidoreductase</keyword>
<protein>
    <recommendedName>
        <fullName evidence="6">NADP-dependent 3-hydroxy acid dehydrogenase YdfG</fullName>
        <ecNumber evidence="4">1.1.1.298</ecNumber>
        <ecNumber evidence="5">1.1.1.381</ecNumber>
    </recommendedName>
    <alternativeName>
        <fullName evidence="8">L-allo-threonine dehydrogenase</fullName>
    </alternativeName>
    <alternativeName>
        <fullName evidence="7">Malonic semialdehyde reductase</fullName>
    </alternativeName>
</protein>
<comment type="caution">
    <text evidence="11">The sequence shown here is derived from an EMBL/GenBank/DDBJ whole genome shotgun (WGS) entry which is preliminary data.</text>
</comment>
<evidence type="ECO:0000256" key="7">
    <source>
        <dbReference type="ARBA" id="ARBA00044271"/>
    </source>
</evidence>
<comment type="similarity">
    <text evidence="1">Belongs to the short-chain dehydrogenases/reductases (SDR) family.</text>
</comment>
<comment type="catalytic activity">
    <reaction evidence="10">
        <text>3-hydroxypropanoate + NADP(+) = 3-oxopropanoate + NADPH + H(+)</text>
        <dbReference type="Rhea" id="RHEA:26438"/>
        <dbReference type="ChEBI" id="CHEBI:15378"/>
        <dbReference type="ChEBI" id="CHEBI:16510"/>
        <dbReference type="ChEBI" id="CHEBI:33190"/>
        <dbReference type="ChEBI" id="CHEBI:57783"/>
        <dbReference type="ChEBI" id="CHEBI:58349"/>
        <dbReference type="EC" id="1.1.1.298"/>
    </reaction>
</comment>
<evidence type="ECO:0000256" key="8">
    <source>
        <dbReference type="ARBA" id="ARBA00044349"/>
    </source>
</evidence>
<evidence type="ECO:0000256" key="3">
    <source>
        <dbReference type="ARBA" id="ARBA00043812"/>
    </source>
</evidence>
<dbReference type="CDD" id="cd05233">
    <property type="entry name" value="SDR_c"/>
    <property type="match status" value="1"/>
</dbReference>
<comment type="catalytic activity">
    <reaction evidence="3">
        <text>L-allo-threonine + NADP(+) = aminoacetone + CO2 + NADPH</text>
        <dbReference type="Rhea" id="RHEA:43524"/>
        <dbReference type="ChEBI" id="CHEBI:16526"/>
        <dbReference type="ChEBI" id="CHEBI:57783"/>
        <dbReference type="ChEBI" id="CHEBI:58320"/>
        <dbReference type="ChEBI" id="CHEBI:58349"/>
        <dbReference type="ChEBI" id="CHEBI:58585"/>
        <dbReference type="EC" id="1.1.1.381"/>
    </reaction>
</comment>
<sequence>MNVMITGASGGLGRALANECGKRGYNVFLTDINAQGLKSIQLGLERQFGVTVTTAACDLTSDESVDALMSTIDTHRIRFDMLLNVAGLDFEGGFLERERRDIVRIISLNNEATLRITHAILSRRCEGNPFYLLFTSSLASMYPMPLKATYAASKRFLLDIAVALREELKDKQVNVLALCPGGLATTREAMSGIAAQGFWGNATTNPLEIVSKQTITRLLRRGGIYIPGALNRTLTFFGKLLPRRWVAAAIYQRWNKAQKQWSPVEFSAGKTLN</sequence>
<evidence type="ECO:0000313" key="11">
    <source>
        <dbReference type="EMBL" id="MPM66230.1"/>
    </source>
</evidence>
<dbReference type="PRINTS" id="PR00081">
    <property type="entry name" value="GDHRDH"/>
</dbReference>
<evidence type="ECO:0000256" key="2">
    <source>
        <dbReference type="ARBA" id="ARBA00023002"/>
    </source>
</evidence>
<dbReference type="EMBL" id="VSSQ01020959">
    <property type="protein sequence ID" value="MPM66230.1"/>
    <property type="molecule type" value="Genomic_DNA"/>
</dbReference>
<dbReference type="EC" id="1.1.1.381" evidence="5"/>
<evidence type="ECO:0000256" key="10">
    <source>
        <dbReference type="ARBA" id="ARBA00047274"/>
    </source>
</evidence>
<dbReference type="Pfam" id="PF00106">
    <property type="entry name" value="adh_short"/>
    <property type="match status" value="1"/>
</dbReference>
<evidence type="ECO:0000256" key="4">
    <source>
        <dbReference type="ARBA" id="ARBA00044050"/>
    </source>
</evidence>
<proteinExistence type="inferred from homology"/>
<accession>A0A645BL86</accession>
<evidence type="ECO:0000256" key="6">
    <source>
        <dbReference type="ARBA" id="ARBA00044065"/>
    </source>
</evidence>